<dbReference type="SUPFAM" id="SSF47473">
    <property type="entry name" value="EF-hand"/>
    <property type="match status" value="1"/>
</dbReference>
<feature type="transmembrane region" description="Helical" evidence="4">
    <location>
        <begin position="189"/>
        <end position="211"/>
    </location>
</feature>
<dbReference type="Pfam" id="PF13405">
    <property type="entry name" value="EF-hand_6"/>
    <property type="match status" value="1"/>
</dbReference>
<evidence type="ECO:0000313" key="7">
    <source>
        <dbReference type="Proteomes" id="UP000238274"/>
    </source>
</evidence>
<dbReference type="AlphaFoldDB" id="A0A2S4ULH6"/>
<dbReference type="Gene3D" id="1.10.238.10">
    <property type="entry name" value="EF-hand"/>
    <property type="match status" value="2"/>
</dbReference>
<keyword evidence="2" id="KW-0106">Calcium</keyword>
<dbReference type="InterPro" id="IPR018247">
    <property type="entry name" value="EF_Hand_1_Ca_BS"/>
</dbReference>
<evidence type="ECO:0000313" key="6">
    <source>
        <dbReference type="EMBL" id="POV98158.1"/>
    </source>
</evidence>
<gene>
    <name evidence="6" type="ORF">PSHT_14184</name>
</gene>
<dbReference type="GO" id="GO:0005509">
    <property type="term" value="F:calcium ion binding"/>
    <property type="evidence" value="ECO:0007669"/>
    <property type="project" value="InterPro"/>
</dbReference>
<sequence length="247" mass="27073">MSSSSLGMGRPSHGQGSSSQPRQSSAAVYNMFDPKQVQTFKEAFSMIDQDSDGWITEADLKTMLTSLGQAPTPKLLTSLLSSRPSTFPPAKPDSMDYNQGLNFTTFLTMMSEKLLELNPESELIEAFECFDEDDKGTTDGKELREWLGTVGDKMSKEEVSLSSDLISPSSKSVGIHACRSLLRSINYSVLPLLIDMVHSTIATLFLLFALVKQNLCHSRNNLSDVSLLQTSVNDLVTGEDSILDSDE</sequence>
<feature type="domain" description="EF-hand" evidence="5">
    <location>
        <begin position="35"/>
        <end position="70"/>
    </location>
</feature>
<dbReference type="OrthoDB" id="429467at2759"/>
<dbReference type="PROSITE" id="PS00018">
    <property type="entry name" value="EF_HAND_1"/>
    <property type="match status" value="1"/>
</dbReference>
<evidence type="ECO:0000256" key="2">
    <source>
        <dbReference type="ARBA" id="ARBA00022837"/>
    </source>
</evidence>
<accession>A0A2S4ULH6</accession>
<dbReference type="Proteomes" id="UP000238274">
    <property type="component" value="Unassembled WGS sequence"/>
</dbReference>
<feature type="region of interest" description="Disordered" evidence="3">
    <location>
        <begin position="1"/>
        <end position="28"/>
    </location>
</feature>
<organism evidence="6 7">
    <name type="scientific">Puccinia striiformis</name>
    <dbReference type="NCBI Taxonomy" id="27350"/>
    <lineage>
        <taxon>Eukaryota</taxon>
        <taxon>Fungi</taxon>
        <taxon>Dikarya</taxon>
        <taxon>Basidiomycota</taxon>
        <taxon>Pucciniomycotina</taxon>
        <taxon>Pucciniomycetes</taxon>
        <taxon>Pucciniales</taxon>
        <taxon>Pucciniaceae</taxon>
        <taxon>Puccinia</taxon>
    </lineage>
</organism>
<dbReference type="InterPro" id="IPR002048">
    <property type="entry name" value="EF_hand_dom"/>
</dbReference>
<evidence type="ECO:0000259" key="5">
    <source>
        <dbReference type="PROSITE" id="PS50222"/>
    </source>
</evidence>
<reference evidence="7" key="3">
    <citation type="journal article" date="2018" name="Mol. Plant Microbe Interact.">
        <title>Genome sequence resources for the wheat stripe rust pathogen (Puccinia striiformis f. sp. tritici) and the barley stripe rust pathogen (Puccinia striiformis f. sp. hordei).</title>
        <authorList>
            <person name="Xia C."/>
            <person name="Wang M."/>
            <person name="Yin C."/>
            <person name="Cornejo O.E."/>
            <person name="Hulbert S.H."/>
            <person name="Chen X."/>
        </authorList>
    </citation>
    <scope>NUCLEOTIDE SEQUENCE [LARGE SCALE GENOMIC DNA]</scope>
    <source>
        <strain evidence="7">93TX-2</strain>
    </source>
</reference>
<proteinExistence type="predicted"/>
<evidence type="ECO:0000256" key="3">
    <source>
        <dbReference type="SAM" id="MobiDB-lite"/>
    </source>
</evidence>
<evidence type="ECO:0000256" key="1">
    <source>
        <dbReference type="ARBA" id="ARBA00022737"/>
    </source>
</evidence>
<dbReference type="SMART" id="SM00054">
    <property type="entry name" value="EFh"/>
    <property type="match status" value="2"/>
</dbReference>
<keyword evidence="4" id="KW-1133">Transmembrane helix</keyword>
<keyword evidence="7" id="KW-1185">Reference proteome</keyword>
<dbReference type="PANTHER" id="PTHR23049">
    <property type="entry name" value="MYOSIN REGULATORY LIGHT CHAIN 2"/>
    <property type="match status" value="1"/>
</dbReference>
<reference evidence="6 7" key="1">
    <citation type="submission" date="2017-12" db="EMBL/GenBank/DDBJ databases">
        <title>Gene loss provides genomic basis for host adaptation in cereal stripe rust fungi.</title>
        <authorList>
            <person name="Xia C."/>
        </authorList>
    </citation>
    <scope>NUCLEOTIDE SEQUENCE [LARGE SCALE GENOMIC DNA]</scope>
    <source>
        <strain evidence="6 7">93TX-2</strain>
    </source>
</reference>
<dbReference type="InterPro" id="IPR011992">
    <property type="entry name" value="EF-hand-dom_pair"/>
</dbReference>
<comment type="caution">
    <text evidence="6">The sequence shown here is derived from an EMBL/GenBank/DDBJ whole genome shotgun (WGS) entry which is preliminary data.</text>
</comment>
<feature type="compositionally biased region" description="Low complexity" evidence="3">
    <location>
        <begin position="9"/>
        <end position="25"/>
    </location>
</feature>
<name>A0A2S4ULH6_9BASI</name>
<keyword evidence="4" id="KW-0472">Membrane</keyword>
<dbReference type="InterPro" id="IPR050403">
    <property type="entry name" value="Myosin_RLC"/>
</dbReference>
<dbReference type="PROSITE" id="PS50222">
    <property type="entry name" value="EF_HAND_2"/>
    <property type="match status" value="2"/>
</dbReference>
<dbReference type="EMBL" id="PKSM01000307">
    <property type="protein sequence ID" value="POV98158.1"/>
    <property type="molecule type" value="Genomic_DNA"/>
</dbReference>
<feature type="domain" description="EF-hand" evidence="5">
    <location>
        <begin position="118"/>
        <end position="153"/>
    </location>
</feature>
<reference evidence="7" key="2">
    <citation type="journal article" date="2018" name="BMC Genomics">
        <title>Genomic insights into host adaptation between the wheat stripe rust pathogen (Puccinia striiformis f. sp. tritici) and the barley stripe rust pathogen (Puccinia striiformis f. sp. hordei).</title>
        <authorList>
            <person name="Xia C."/>
            <person name="Wang M."/>
            <person name="Yin C."/>
            <person name="Cornejo O.E."/>
            <person name="Hulbert S.H."/>
            <person name="Chen X."/>
        </authorList>
    </citation>
    <scope>NUCLEOTIDE SEQUENCE [LARGE SCALE GENOMIC DNA]</scope>
    <source>
        <strain evidence="7">93TX-2</strain>
    </source>
</reference>
<evidence type="ECO:0000256" key="4">
    <source>
        <dbReference type="SAM" id="Phobius"/>
    </source>
</evidence>
<dbReference type="FunFam" id="1.10.238.10:FF:000001">
    <property type="entry name" value="Calmodulin 1"/>
    <property type="match status" value="1"/>
</dbReference>
<protein>
    <recommendedName>
        <fullName evidence="5">EF-hand domain-containing protein</fullName>
    </recommendedName>
</protein>
<dbReference type="VEuPathDB" id="FungiDB:PSHT_14184"/>
<keyword evidence="4" id="KW-0812">Transmembrane</keyword>
<dbReference type="VEuPathDB" id="FungiDB:PSTT_05725"/>
<keyword evidence="1" id="KW-0677">Repeat</keyword>